<feature type="region of interest" description="Disordered" evidence="1">
    <location>
        <begin position="57"/>
        <end position="91"/>
    </location>
</feature>
<feature type="compositionally biased region" description="Polar residues" evidence="1">
    <location>
        <begin position="60"/>
        <end position="69"/>
    </location>
</feature>
<keyword evidence="2" id="KW-0472">Membrane</keyword>
<evidence type="ECO:0000256" key="1">
    <source>
        <dbReference type="SAM" id="MobiDB-lite"/>
    </source>
</evidence>
<dbReference type="EMBL" id="CAJNOJ010000073">
    <property type="protein sequence ID" value="CAF1036212.1"/>
    <property type="molecule type" value="Genomic_DNA"/>
</dbReference>
<dbReference type="Proteomes" id="UP000663852">
    <property type="component" value="Unassembled WGS sequence"/>
</dbReference>
<proteinExistence type="predicted"/>
<keyword evidence="2" id="KW-1133">Transmembrane helix</keyword>
<name>A0A814JCI5_ADIRI</name>
<reference evidence="3" key="1">
    <citation type="submission" date="2021-02" db="EMBL/GenBank/DDBJ databases">
        <authorList>
            <person name="Nowell W R."/>
        </authorList>
    </citation>
    <scope>NUCLEOTIDE SEQUENCE</scope>
</reference>
<dbReference type="AlphaFoldDB" id="A0A814JCI5"/>
<comment type="caution">
    <text evidence="3">The sequence shown here is derived from an EMBL/GenBank/DDBJ whole genome shotgun (WGS) entry which is preliminary data.</text>
</comment>
<keyword evidence="2" id="KW-0812">Transmembrane</keyword>
<feature type="transmembrane region" description="Helical" evidence="2">
    <location>
        <begin position="30"/>
        <end position="49"/>
    </location>
</feature>
<feature type="region of interest" description="Disordered" evidence="1">
    <location>
        <begin position="1"/>
        <end position="21"/>
    </location>
</feature>
<gene>
    <name evidence="3" type="ORF">EDS130_LOCUS16674</name>
</gene>
<feature type="compositionally biased region" description="Low complexity" evidence="1">
    <location>
        <begin position="70"/>
        <end position="84"/>
    </location>
</feature>
<evidence type="ECO:0000313" key="3">
    <source>
        <dbReference type="EMBL" id="CAF1036212.1"/>
    </source>
</evidence>
<sequence>MSTTRNPKLMKKETNKSVKSSYSRMQNRKILGIILLVIVAAIVTVGILLPTTILKKNKHQPSTPRNSKVTFSTSSASTLTSTTTKEPDPIPTDAVQGIVYGVYNTSVGDDSKAATPGKGIGQYITHESPGKACDGNVSTKYVSFGPCSEGTSYDDDHGCGLRTGFFLKLETGSTLVNGLRVCTANDLLERDPIIVSLEGSNSTGTNLTLGASWTLLYDGPSGLLLDPGRRKCGPIQYFDNIVEYSSYRFLVSGKRRKADCIQYSEVKLYSV</sequence>
<organism evidence="3 4">
    <name type="scientific">Adineta ricciae</name>
    <name type="common">Rotifer</name>
    <dbReference type="NCBI Taxonomy" id="249248"/>
    <lineage>
        <taxon>Eukaryota</taxon>
        <taxon>Metazoa</taxon>
        <taxon>Spiralia</taxon>
        <taxon>Gnathifera</taxon>
        <taxon>Rotifera</taxon>
        <taxon>Eurotatoria</taxon>
        <taxon>Bdelloidea</taxon>
        <taxon>Adinetida</taxon>
        <taxon>Adinetidae</taxon>
        <taxon>Adineta</taxon>
    </lineage>
</organism>
<evidence type="ECO:0000313" key="4">
    <source>
        <dbReference type="Proteomes" id="UP000663852"/>
    </source>
</evidence>
<accession>A0A814JCI5</accession>
<protein>
    <submittedName>
        <fullName evidence="3">Uncharacterized protein</fullName>
    </submittedName>
</protein>
<evidence type="ECO:0000256" key="2">
    <source>
        <dbReference type="SAM" id="Phobius"/>
    </source>
</evidence>